<dbReference type="FunFam" id="3.40.50.620:FF:000061">
    <property type="entry name" value="Tyrosine--tRNA ligase"/>
    <property type="match status" value="1"/>
</dbReference>
<dbReference type="CDD" id="cd00165">
    <property type="entry name" value="S4"/>
    <property type="match status" value="1"/>
</dbReference>
<keyword evidence="5 10" id="KW-0067">ATP-binding</keyword>
<dbReference type="PANTHER" id="PTHR11766:SF1">
    <property type="entry name" value="TYROSINE--TRNA LIGASE"/>
    <property type="match status" value="1"/>
</dbReference>
<evidence type="ECO:0000256" key="5">
    <source>
        <dbReference type="ARBA" id="ARBA00022840"/>
    </source>
</evidence>
<evidence type="ECO:0000256" key="10">
    <source>
        <dbReference type="HAMAP-Rule" id="MF_02007"/>
    </source>
</evidence>
<dbReference type="NCBIfam" id="TIGR00234">
    <property type="entry name" value="tyrS"/>
    <property type="match status" value="1"/>
</dbReference>
<keyword evidence="8 10" id="KW-0030">Aminoacyl-tRNA synthetase</keyword>
<protein>
    <recommendedName>
        <fullName evidence="10">Tyrosine--tRNA ligase</fullName>
        <ecNumber evidence="10">6.1.1.1</ecNumber>
    </recommendedName>
    <alternativeName>
        <fullName evidence="10">Tyrosyl-tRNA synthetase</fullName>
        <shortName evidence="10">TyrRS</shortName>
    </alternativeName>
</protein>
<comment type="similarity">
    <text evidence="10">Belongs to the class-I aminoacyl-tRNA synthetase family. TyrS type 2 subfamily.</text>
</comment>
<dbReference type="FunFam" id="3.10.290.10:FF:000022">
    <property type="entry name" value="Tyrosine--tRNA ligase"/>
    <property type="match status" value="1"/>
</dbReference>
<dbReference type="GO" id="GO:0005524">
    <property type="term" value="F:ATP binding"/>
    <property type="evidence" value="ECO:0007669"/>
    <property type="project" value="UniProtKB-UniRule"/>
</dbReference>
<dbReference type="EMBL" id="MHKL01000040">
    <property type="protein sequence ID" value="OGY88765.1"/>
    <property type="molecule type" value="Genomic_DNA"/>
</dbReference>
<feature type="domain" description="RNA-binding S4" evidence="12">
    <location>
        <begin position="339"/>
        <end position="401"/>
    </location>
</feature>
<dbReference type="EC" id="6.1.1.1" evidence="10"/>
<dbReference type="SUPFAM" id="SSF52374">
    <property type="entry name" value="Nucleotidylyl transferase"/>
    <property type="match status" value="1"/>
</dbReference>
<dbReference type="InterPro" id="IPR002305">
    <property type="entry name" value="aa-tRNA-synth_Ic"/>
</dbReference>
<comment type="function">
    <text evidence="10">Catalyzes the attachment of tyrosine to tRNA(Tyr) in a two-step reaction: tyrosine is first activated by ATP to form Tyr-AMP and then transferred to the acceptor end of tRNA(Tyr).</text>
</comment>
<feature type="short sequence motif" description="'KMSKS' region" evidence="10">
    <location>
        <begin position="226"/>
        <end position="230"/>
    </location>
</feature>
<dbReference type="InterPro" id="IPR024108">
    <property type="entry name" value="Tyr-tRNA-ligase_bac_2"/>
</dbReference>
<dbReference type="GO" id="GO:0003723">
    <property type="term" value="F:RNA binding"/>
    <property type="evidence" value="ECO:0007669"/>
    <property type="project" value="UniProtKB-KW"/>
</dbReference>
<evidence type="ECO:0000256" key="4">
    <source>
        <dbReference type="ARBA" id="ARBA00022741"/>
    </source>
</evidence>
<dbReference type="CDD" id="cd00805">
    <property type="entry name" value="TyrRS_core"/>
    <property type="match status" value="1"/>
</dbReference>
<dbReference type="PANTHER" id="PTHR11766">
    <property type="entry name" value="TYROSYL-TRNA SYNTHETASE"/>
    <property type="match status" value="1"/>
</dbReference>
<evidence type="ECO:0000256" key="6">
    <source>
        <dbReference type="ARBA" id="ARBA00022884"/>
    </source>
</evidence>
<keyword evidence="3 10" id="KW-0436">Ligase</keyword>
<evidence type="ECO:0000256" key="11">
    <source>
        <dbReference type="PROSITE-ProRule" id="PRU00182"/>
    </source>
</evidence>
<dbReference type="AlphaFoldDB" id="A0A1G2BI50"/>
<dbReference type="GO" id="GO:0005829">
    <property type="term" value="C:cytosol"/>
    <property type="evidence" value="ECO:0007669"/>
    <property type="project" value="TreeGrafter"/>
</dbReference>
<accession>A0A1G2BI50</accession>
<dbReference type="Pfam" id="PF22421">
    <property type="entry name" value="SYY_C-terminal"/>
    <property type="match status" value="1"/>
</dbReference>
<evidence type="ECO:0000256" key="8">
    <source>
        <dbReference type="ARBA" id="ARBA00023146"/>
    </source>
</evidence>
<evidence type="ECO:0000259" key="12">
    <source>
        <dbReference type="SMART" id="SM00363"/>
    </source>
</evidence>
<gene>
    <name evidence="10" type="primary">tyrS</name>
    <name evidence="13" type="ORF">A2927_03035</name>
</gene>
<organism evidence="13 14">
    <name type="scientific">Candidatus Komeilibacteria bacterium RIFCSPLOWO2_01_FULL_45_10</name>
    <dbReference type="NCBI Taxonomy" id="1798550"/>
    <lineage>
        <taxon>Bacteria</taxon>
        <taxon>Candidatus Komeiliibacteriota</taxon>
    </lineage>
</organism>
<evidence type="ECO:0000256" key="9">
    <source>
        <dbReference type="ARBA" id="ARBA00048248"/>
    </source>
</evidence>
<evidence type="ECO:0000313" key="13">
    <source>
        <dbReference type="EMBL" id="OGY88765.1"/>
    </source>
</evidence>
<keyword evidence="2 10" id="KW-0963">Cytoplasm</keyword>
<dbReference type="InterPro" id="IPR024088">
    <property type="entry name" value="Tyr-tRNA-ligase_bac-type"/>
</dbReference>
<dbReference type="Pfam" id="PF00579">
    <property type="entry name" value="tRNA-synt_1b"/>
    <property type="match status" value="1"/>
</dbReference>
<comment type="subcellular location">
    <subcellularLocation>
        <location evidence="10">Cytoplasm</location>
    </subcellularLocation>
</comment>
<reference evidence="13 14" key="1">
    <citation type="journal article" date="2016" name="Nat. Commun.">
        <title>Thousands of microbial genomes shed light on interconnected biogeochemical processes in an aquifer system.</title>
        <authorList>
            <person name="Anantharaman K."/>
            <person name="Brown C.T."/>
            <person name="Hug L.A."/>
            <person name="Sharon I."/>
            <person name="Castelle C.J."/>
            <person name="Probst A.J."/>
            <person name="Thomas B.C."/>
            <person name="Singh A."/>
            <person name="Wilkins M.J."/>
            <person name="Karaoz U."/>
            <person name="Brodie E.L."/>
            <person name="Williams K.H."/>
            <person name="Hubbard S.S."/>
            <person name="Banfield J.F."/>
        </authorList>
    </citation>
    <scope>NUCLEOTIDE SEQUENCE [LARGE SCALE GENOMIC DNA]</scope>
</reference>
<dbReference type="GO" id="GO:0006437">
    <property type="term" value="P:tyrosyl-tRNA aminoacylation"/>
    <property type="evidence" value="ECO:0007669"/>
    <property type="project" value="UniProtKB-UniRule"/>
</dbReference>
<dbReference type="FunFam" id="1.10.240.10:FF:000006">
    <property type="entry name" value="Tyrosine--tRNA ligase"/>
    <property type="match status" value="1"/>
</dbReference>
<dbReference type="Gene3D" id="1.10.240.10">
    <property type="entry name" value="Tyrosyl-Transfer RNA Synthetase"/>
    <property type="match status" value="1"/>
</dbReference>
<dbReference type="Gene3D" id="3.40.50.620">
    <property type="entry name" value="HUPs"/>
    <property type="match status" value="1"/>
</dbReference>
<comment type="subunit">
    <text evidence="1 10">Homodimer.</text>
</comment>
<keyword evidence="7 10" id="KW-0648">Protein biosynthesis</keyword>
<keyword evidence="6 11" id="KW-0694">RNA-binding</keyword>
<evidence type="ECO:0000256" key="3">
    <source>
        <dbReference type="ARBA" id="ARBA00022598"/>
    </source>
</evidence>
<dbReference type="Proteomes" id="UP000178849">
    <property type="component" value="Unassembled WGS sequence"/>
</dbReference>
<dbReference type="PRINTS" id="PR01040">
    <property type="entry name" value="TRNASYNTHTYR"/>
</dbReference>
<sequence>MTDSKKIEELLTRGVEEVIKLDDLERQLKSGKQLRVKFGIDPTGSDLHLGHLVVLKKLKQFQELGHRVIFLIGDSTAMIGDPSGRSEARKMLKKEEIKKNEKDYIKQAGKVLDIKKVEVRHNSEWLANKGYIFMAELASKFTVARMIERDDFQKRLKDDIDVSMLEVFYPLFQGYDSVELKADVELGGTDQKFNLLTGRKVQKRYGQPEQNIITVPLLEGLDGMRKMSKSYGNYIAFNDSPQEMFGKIMSLPDALLWKYYKLLTDIPLAEIERMHEQVRTSQVNPKDLKTNLAKEIIKIFYPEKEAQKAEDAFNRQFRDKEMPEDMPVMEPRAMARGYSIVDLLVELKLVDSKSEARRMIDQGGVKIDGKRVGADLKSAQQIGIKSGMVIQVGKRKFVKIK</sequence>
<comment type="caution">
    <text evidence="13">The sequence shown here is derived from an EMBL/GenBank/DDBJ whole genome shotgun (WGS) entry which is preliminary data.</text>
</comment>
<dbReference type="InterPro" id="IPR054608">
    <property type="entry name" value="SYY-like_C"/>
</dbReference>
<evidence type="ECO:0000313" key="14">
    <source>
        <dbReference type="Proteomes" id="UP000178849"/>
    </source>
</evidence>
<dbReference type="InterPro" id="IPR002307">
    <property type="entry name" value="Tyr-tRNA-ligase"/>
</dbReference>
<dbReference type="STRING" id="1798550.A2927_03035"/>
<evidence type="ECO:0000256" key="2">
    <source>
        <dbReference type="ARBA" id="ARBA00022490"/>
    </source>
</evidence>
<feature type="binding site" evidence="10">
    <location>
        <position position="229"/>
    </location>
    <ligand>
        <name>ATP</name>
        <dbReference type="ChEBI" id="CHEBI:30616"/>
    </ligand>
</feature>
<dbReference type="InterPro" id="IPR014729">
    <property type="entry name" value="Rossmann-like_a/b/a_fold"/>
</dbReference>
<evidence type="ECO:0000256" key="7">
    <source>
        <dbReference type="ARBA" id="ARBA00022917"/>
    </source>
</evidence>
<name>A0A1G2BI50_9BACT</name>
<dbReference type="PROSITE" id="PS50889">
    <property type="entry name" value="S4"/>
    <property type="match status" value="1"/>
</dbReference>
<dbReference type="HAMAP" id="MF_02007">
    <property type="entry name" value="Tyr_tRNA_synth_type2"/>
    <property type="match status" value="1"/>
</dbReference>
<comment type="catalytic activity">
    <reaction evidence="9 10">
        <text>tRNA(Tyr) + L-tyrosine + ATP = L-tyrosyl-tRNA(Tyr) + AMP + diphosphate + H(+)</text>
        <dbReference type="Rhea" id="RHEA:10220"/>
        <dbReference type="Rhea" id="RHEA-COMP:9706"/>
        <dbReference type="Rhea" id="RHEA-COMP:9707"/>
        <dbReference type="ChEBI" id="CHEBI:15378"/>
        <dbReference type="ChEBI" id="CHEBI:30616"/>
        <dbReference type="ChEBI" id="CHEBI:33019"/>
        <dbReference type="ChEBI" id="CHEBI:58315"/>
        <dbReference type="ChEBI" id="CHEBI:78442"/>
        <dbReference type="ChEBI" id="CHEBI:78536"/>
        <dbReference type="ChEBI" id="CHEBI:456215"/>
        <dbReference type="EC" id="6.1.1.1"/>
    </reaction>
</comment>
<dbReference type="Gene3D" id="3.10.290.10">
    <property type="entry name" value="RNA-binding S4 domain"/>
    <property type="match status" value="1"/>
</dbReference>
<dbReference type="SUPFAM" id="SSF55174">
    <property type="entry name" value="Alpha-L RNA-binding motif"/>
    <property type="match status" value="1"/>
</dbReference>
<dbReference type="InterPro" id="IPR002942">
    <property type="entry name" value="S4_RNA-bd"/>
</dbReference>
<evidence type="ECO:0000256" key="1">
    <source>
        <dbReference type="ARBA" id="ARBA00011738"/>
    </source>
</evidence>
<dbReference type="GO" id="GO:0004831">
    <property type="term" value="F:tyrosine-tRNA ligase activity"/>
    <property type="evidence" value="ECO:0007669"/>
    <property type="project" value="UniProtKB-UniRule"/>
</dbReference>
<dbReference type="InterPro" id="IPR036986">
    <property type="entry name" value="S4_RNA-bd_sf"/>
</dbReference>
<proteinExistence type="inferred from homology"/>
<dbReference type="SMART" id="SM00363">
    <property type="entry name" value="S4"/>
    <property type="match status" value="1"/>
</dbReference>
<keyword evidence="4 10" id="KW-0547">Nucleotide-binding</keyword>
<feature type="short sequence motif" description="'HIGH' region" evidence="10">
    <location>
        <begin position="42"/>
        <end position="51"/>
    </location>
</feature>